<dbReference type="Gene3D" id="2.70.50.70">
    <property type="match status" value="1"/>
</dbReference>
<evidence type="ECO:0000256" key="1">
    <source>
        <dbReference type="ARBA" id="ARBA00022801"/>
    </source>
</evidence>
<keyword evidence="1" id="KW-0378">Hydrolase</keyword>
<dbReference type="PANTHER" id="PTHR36182">
    <property type="entry name" value="PROTEIN, PUTATIVE (AFU_ORTHOLOGUE AFUA_6G10930)-RELATED"/>
    <property type="match status" value="1"/>
</dbReference>
<dbReference type="Proteomes" id="UP001479436">
    <property type="component" value="Unassembled WGS sequence"/>
</dbReference>
<evidence type="ECO:0000256" key="2">
    <source>
        <dbReference type="SAM" id="MobiDB-lite"/>
    </source>
</evidence>
<gene>
    <name evidence="5" type="ORF">K7432_015578</name>
</gene>
<feature type="region of interest" description="Disordered" evidence="2">
    <location>
        <begin position="201"/>
        <end position="246"/>
    </location>
</feature>
<organism evidence="5 6">
    <name type="scientific">Basidiobolus ranarum</name>
    <dbReference type="NCBI Taxonomy" id="34480"/>
    <lineage>
        <taxon>Eukaryota</taxon>
        <taxon>Fungi</taxon>
        <taxon>Fungi incertae sedis</taxon>
        <taxon>Zoopagomycota</taxon>
        <taxon>Entomophthoromycotina</taxon>
        <taxon>Basidiobolomycetes</taxon>
        <taxon>Basidiobolales</taxon>
        <taxon>Basidiobolaceae</taxon>
        <taxon>Basidiobolus</taxon>
    </lineage>
</organism>
<dbReference type="PROSITE" id="PS51257">
    <property type="entry name" value="PROKAR_LIPOPROTEIN"/>
    <property type="match status" value="1"/>
</dbReference>
<evidence type="ECO:0000259" key="4">
    <source>
        <dbReference type="SMART" id="SM00495"/>
    </source>
</evidence>
<dbReference type="SUPFAM" id="SSF51055">
    <property type="entry name" value="Carbohydrate binding domain"/>
    <property type="match status" value="1"/>
</dbReference>
<feature type="domain" description="Chitin-binding type-3" evidence="4">
    <location>
        <begin position="247"/>
        <end position="289"/>
    </location>
</feature>
<evidence type="ECO:0000256" key="3">
    <source>
        <dbReference type="SAM" id="SignalP"/>
    </source>
</evidence>
<comment type="caution">
    <text evidence="5">The sequence shown here is derived from an EMBL/GenBank/DDBJ whole genome shotgun (WGS) entry which is preliminary data.</text>
</comment>
<dbReference type="SMART" id="SM00495">
    <property type="entry name" value="ChtBD3"/>
    <property type="match status" value="1"/>
</dbReference>
<accession>A0ABR2WG33</accession>
<evidence type="ECO:0000313" key="6">
    <source>
        <dbReference type="Proteomes" id="UP001479436"/>
    </source>
</evidence>
<reference evidence="5 6" key="1">
    <citation type="submission" date="2023-04" db="EMBL/GenBank/DDBJ databases">
        <title>Genome of Basidiobolus ranarum AG-B5.</title>
        <authorList>
            <person name="Stajich J.E."/>
            <person name="Carter-House D."/>
            <person name="Gryganskyi A."/>
        </authorList>
    </citation>
    <scope>NUCLEOTIDE SEQUENCE [LARGE SCALE GENOMIC DNA]</scope>
    <source>
        <strain evidence="5 6">AG-B5</strain>
    </source>
</reference>
<protein>
    <recommendedName>
        <fullName evidence="4">Chitin-binding type-3 domain-containing protein</fullName>
    </recommendedName>
</protein>
<dbReference type="CDD" id="cd12215">
    <property type="entry name" value="ChiC_BD"/>
    <property type="match status" value="1"/>
</dbReference>
<dbReference type="EMBL" id="JASJQH010002161">
    <property type="protein sequence ID" value="KAK9760411.1"/>
    <property type="molecule type" value="Genomic_DNA"/>
</dbReference>
<dbReference type="InterPro" id="IPR003610">
    <property type="entry name" value="CBM5/12"/>
</dbReference>
<proteinExistence type="predicted"/>
<dbReference type="InterPro" id="IPR036573">
    <property type="entry name" value="CBM_sf_5/12"/>
</dbReference>
<feature type="chain" id="PRO_5046734595" description="Chitin-binding type-3 domain-containing protein" evidence="3">
    <location>
        <begin position="23"/>
        <end position="292"/>
    </location>
</feature>
<feature type="signal peptide" evidence="3">
    <location>
        <begin position="1"/>
        <end position="22"/>
    </location>
</feature>
<dbReference type="Gene3D" id="2.10.10.20">
    <property type="entry name" value="Carbohydrate-binding module superfamily 5/12"/>
    <property type="match status" value="1"/>
</dbReference>
<keyword evidence="6" id="KW-1185">Reference proteome</keyword>
<feature type="compositionally biased region" description="Low complexity" evidence="2">
    <location>
        <begin position="217"/>
        <end position="236"/>
    </location>
</feature>
<evidence type="ECO:0000313" key="5">
    <source>
        <dbReference type="EMBL" id="KAK9760411.1"/>
    </source>
</evidence>
<sequence>MRAFTFSSLAVCVSMLLGSVSCHMEIKSPAPRKSTFSKYYQSIGDIDYDMNGPLGIFPCKGYKAGPVEYTFNAGDTISVEFPQGNTHSGGHCQFALSYDNDKTFVVLKTIVRNCFLNGLKFDVPLPATAPPSERLTFAWTWINAVGNREYYMNCIDIKIKGGTPGGKVTGPKLLVANLPGYPTIPEMNLGQGDGRELLDQRPTITVGPTDNGSNPDPTTKPSTTTSATTTSAPTTTENPGTGPCNGVGEWKASTAYNGAQKVTYNGHLWQAKWWTQNEIPGKQNVWTDLGTC</sequence>
<dbReference type="Pfam" id="PF02839">
    <property type="entry name" value="CBM_5_12"/>
    <property type="match status" value="1"/>
</dbReference>
<dbReference type="PANTHER" id="PTHR36182:SF1">
    <property type="entry name" value="PROTEIN, PUTATIVE (AFU_ORTHOLOGUE AFUA_6G10930)-RELATED"/>
    <property type="match status" value="1"/>
</dbReference>
<keyword evidence="3" id="KW-0732">Signal</keyword>
<name>A0ABR2WG33_9FUNG</name>
<feature type="compositionally biased region" description="Polar residues" evidence="2">
    <location>
        <begin position="202"/>
        <end position="216"/>
    </location>
</feature>